<dbReference type="CDD" id="cd07302">
    <property type="entry name" value="CHD"/>
    <property type="match status" value="1"/>
</dbReference>
<evidence type="ECO:0000256" key="10">
    <source>
        <dbReference type="ARBA" id="ARBA00023180"/>
    </source>
</evidence>
<proteinExistence type="inferred from homology"/>
<keyword evidence="8 16" id="KW-0472">Membrane</keyword>
<feature type="region of interest" description="Disordered" evidence="15">
    <location>
        <begin position="1547"/>
        <end position="1575"/>
    </location>
</feature>
<feature type="compositionally biased region" description="Basic and acidic residues" evidence="15">
    <location>
        <begin position="1405"/>
        <end position="1417"/>
    </location>
</feature>
<feature type="chain" id="PRO_5042091245" description="Guanylate cyclase" evidence="17">
    <location>
        <begin position="29"/>
        <end position="1575"/>
    </location>
</feature>
<gene>
    <name evidence="20" type="ORF">RRG08_060858</name>
</gene>
<feature type="compositionally biased region" description="Low complexity" evidence="15">
    <location>
        <begin position="768"/>
        <end position="781"/>
    </location>
</feature>
<keyword evidence="6 16" id="KW-1133">Transmembrane helix</keyword>
<evidence type="ECO:0000256" key="17">
    <source>
        <dbReference type="SAM" id="SignalP"/>
    </source>
</evidence>
<comment type="subcellular location">
    <subcellularLocation>
        <location evidence="1">Membrane</location>
        <topology evidence="1">Single-pass type I membrane protein</topology>
    </subcellularLocation>
</comment>
<feature type="region of interest" description="Disordered" evidence="15">
    <location>
        <begin position="1323"/>
        <end position="1521"/>
    </location>
</feature>
<evidence type="ECO:0000256" key="16">
    <source>
        <dbReference type="SAM" id="Phobius"/>
    </source>
</evidence>
<dbReference type="SUPFAM" id="SSF56112">
    <property type="entry name" value="Protein kinase-like (PK-like)"/>
    <property type="match status" value="1"/>
</dbReference>
<feature type="compositionally biased region" description="Polar residues" evidence="15">
    <location>
        <begin position="1557"/>
        <end position="1567"/>
    </location>
</feature>
<dbReference type="GO" id="GO:0001653">
    <property type="term" value="F:peptide receptor activity"/>
    <property type="evidence" value="ECO:0007669"/>
    <property type="project" value="TreeGrafter"/>
</dbReference>
<dbReference type="FunFam" id="3.30.70.1230:FF:000004">
    <property type="entry name" value="Guanylate cyclase"/>
    <property type="match status" value="1"/>
</dbReference>
<feature type="transmembrane region" description="Helical" evidence="16">
    <location>
        <begin position="509"/>
        <end position="531"/>
    </location>
</feature>
<keyword evidence="7" id="KW-0342">GTP-binding</keyword>
<dbReference type="PROSITE" id="PS50125">
    <property type="entry name" value="GUANYLATE_CYCLASE_2"/>
    <property type="match status" value="1"/>
</dbReference>
<evidence type="ECO:0000256" key="6">
    <source>
        <dbReference type="ARBA" id="ARBA00022989"/>
    </source>
</evidence>
<dbReference type="PROSITE" id="PS50011">
    <property type="entry name" value="PROTEIN_KINASE_DOM"/>
    <property type="match status" value="1"/>
</dbReference>
<accession>A0AAE1DFC4</accession>
<keyword evidence="5" id="KW-0547">Nucleotide-binding</keyword>
<evidence type="ECO:0000256" key="9">
    <source>
        <dbReference type="ARBA" id="ARBA00023170"/>
    </source>
</evidence>
<dbReference type="InterPro" id="IPR028082">
    <property type="entry name" value="Peripla_BP_I"/>
</dbReference>
<dbReference type="PROSITE" id="PS00452">
    <property type="entry name" value="GUANYLATE_CYCLASE_1"/>
    <property type="match status" value="1"/>
</dbReference>
<dbReference type="PANTHER" id="PTHR11920">
    <property type="entry name" value="GUANYLYL CYCLASE"/>
    <property type="match status" value="1"/>
</dbReference>
<feature type="region of interest" description="Disordered" evidence="15">
    <location>
        <begin position="768"/>
        <end position="832"/>
    </location>
</feature>
<feature type="domain" description="Guanylate cyclase" evidence="19">
    <location>
        <begin position="993"/>
        <end position="1125"/>
    </location>
</feature>
<dbReference type="EC" id="4.6.1.2" evidence="2 14"/>
<feature type="compositionally biased region" description="Basic residues" evidence="15">
    <location>
        <begin position="1394"/>
        <end position="1404"/>
    </location>
</feature>
<dbReference type="GO" id="GO:0035556">
    <property type="term" value="P:intracellular signal transduction"/>
    <property type="evidence" value="ECO:0007669"/>
    <property type="project" value="InterPro"/>
</dbReference>
<evidence type="ECO:0000256" key="12">
    <source>
        <dbReference type="ARBA" id="ARBA00023293"/>
    </source>
</evidence>
<evidence type="ECO:0000256" key="4">
    <source>
        <dbReference type="ARBA" id="ARBA00022729"/>
    </source>
</evidence>
<feature type="compositionally biased region" description="Low complexity" evidence="15">
    <location>
        <begin position="795"/>
        <end position="805"/>
    </location>
</feature>
<evidence type="ECO:0000259" key="19">
    <source>
        <dbReference type="PROSITE" id="PS50125"/>
    </source>
</evidence>
<dbReference type="Gene3D" id="1.10.510.10">
    <property type="entry name" value="Transferase(Phosphotransferase) domain 1"/>
    <property type="match status" value="2"/>
</dbReference>
<dbReference type="GO" id="GO:0007168">
    <property type="term" value="P:receptor guanylyl cyclase signaling pathway"/>
    <property type="evidence" value="ECO:0007669"/>
    <property type="project" value="TreeGrafter"/>
</dbReference>
<dbReference type="InterPro" id="IPR029787">
    <property type="entry name" value="Nucleotide_cyclase"/>
</dbReference>
<feature type="signal peptide" evidence="17">
    <location>
        <begin position="1"/>
        <end position="28"/>
    </location>
</feature>
<evidence type="ECO:0000256" key="15">
    <source>
        <dbReference type="SAM" id="MobiDB-lite"/>
    </source>
</evidence>
<keyword evidence="3 16" id="KW-0812">Transmembrane</keyword>
<evidence type="ECO:0000256" key="13">
    <source>
        <dbReference type="RuleBase" id="RU000405"/>
    </source>
</evidence>
<dbReference type="InterPro" id="IPR001245">
    <property type="entry name" value="Ser-Thr/Tyr_kinase_cat_dom"/>
</dbReference>
<sequence length="1575" mass="176226">MAGCRGLAFLSSFLLLTFIAGAISVTEGVETVSGRPPYQSAATTTSNNQWEISPANMTPISAHLAFVSSLAGEAKLFGGAFFLAVDELNSEAQRQGIPVNFTWSFHNTNNDEASSMKVMADLYCQKNISVFIGPDDFCYIAGLMATAYNIPYMAFNCNDLKTDFEVYLMVNTKFYFGYASLGLMEVLRYFGWTSAWLVSGTDFKYQSTANLLLQKMHEAKIKVNGDTLEKMNDRYSPSSNETVYADFFKKTKGHTRVYIFLGAFESLILFVRTMKKVIKNSDEYVVLTADDGQVDPTSPNFYKYFSEVRGFNAVPSDAAAAFHNVLILSPGVQELDNDFLTRVYERDLLPPINLPPMPDKIKQLNSTGIRNHIKIPPTAYNLYDATFLYGKAVMNLTATPGADPLNGSSIIKWLKTHQHSSITNKTFYIHSNGRSEEMFDLYGSANKDGVLQDIFWKVGDFPYEQSTSSIWYRHIRNITWSNGQAPVSNPECGFRNQLCAHESRTKENWIIIISVVVAFLVLCLLVGSLLIRKYIQYQENKRMRWKIDENELEYPSPDQVKEMLTPARSRKRKVSHNLLQSIYLAQSQEPDVIANGNADQLTRALPIIMYRGNRVFEKKLNFKDLDLPRPLVSQLKLMKDMSHENINEFKGACINSPIVRIITQYCPRRSLQDILEKDDLPLHDMFTTSIVQDIINGMGYIHDSKLGFHGNLKSSNCLVDSRWSVKICDFGLGIMKPARAQEEDDDSSLWKDLLWTAPELLPLIVCPSNDSSRNNSNSDPNLTNSLPTRSLLNHSTSNTSGNSNSGGRGGRKDSKFFSISQGKERPSAATGSQKGDVFSFAIILYELYGHAGPWGNPNKSAQEIVNSLLNSRAPTPRPDTTCLHKVNCDDRVVKLIEACWEDNPDNRPDFTGIRVKFQPIQQLLLSPNIIDNMLAKMEKYTDDLEVMVEERTDELKREKKMTDTLLLRMLPQSVAERLKRGQPVSPEQYEQVTIYFSDIVGFTEMSADSTPMEVVDLLNDLYTCFDNIIETFDVYKVETIGDAYMVVSGLPKRNGDRHAGEIASMALQLLDEIKIRQFKIRGRENNTLKIRIGIHSGPCCAGVVGKKMPRYCLFGDTINTASRLESTGEALKVHCSEDCKRILDKLGGYNLEQRGLTQMKGKGSLMTYFLVSEDAAHRHRRIKKTDAPWRCVSASNIDYSGRYSQLAPQTSVDVGRRRQGTGSCSLGAATPLVAYKDNNRSLTRITLPLLYSKSKQQEPWREDKRVCNSSLDNSIDSSCPGLLRPGGPQPGEHRSYSTPSSISDFVKDYQIVPCTSSQSVGQRNSWFMSPIAEDPRTPPRGTREDPSADGGIRDSSDSGSASMESTNSLPRSSIVRRDRVLSEPASALNDSSKGLHRPVKSRSVHAREPTVPYEHELNPLNSSFDHDRSSSEPPEWSYHKESPVFVETHSPVNHTSTSSSVPSIKLQEYEPREQDSPFSPDTIPSETDSLLESSWASSNHPVSKTESIPAKPWSDKADHTLVDLPHSPGATQAKTFTPVVQSELVFRNPSFDEDNDLSNSGDGTDSNRVCGETLF</sequence>
<dbReference type="Proteomes" id="UP001283361">
    <property type="component" value="Unassembled WGS sequence"/>
</dbReference>
<dbReference type="Pfam" id="PF01094">
    <property type="entry name" value="ANF_receptor"/>
    <property type="match status" value="1"/>
</dbReference>
<dbReference type="GO" id="GO:0004016">
    <property type="term" value="F:adenylate cyclase activity"/>
    <property type="evidence" value="ECO:0007669"/>
    <property type="project" value="TreeGrafter"/>
</dbReference>
<dbReference type="Gene3D" id="6.10.250.780">
    <property type="match status" value="1"/>
</dbReference>
<dbReference type="SUPFAM" id="SSF55073">
    <property type="entry name" value="Nucleotide cyclase"/>
    <property type="match status" value="1"/>
</dbReference>
<keyword evidence="12 14" id="KW-0141">cGMP biosynthesis</keyword>
<dbReference type="InterPro" id="IPR001828">
    <property type="entry name" value="ANF_lig-bd_rcpt"/>
</dbReference>
<dbReference type="Gene3D" id="3.30.70.1230">
    <property type="entry name" value="Nucleotide cyclase"/>
    <property type="match status" value="1"/>
</dbReference>
<comment type="similarity">
    <text evidence="13">Belongs to the adenylyl cyclase class-4/guanylyl cyclase family.</text>
</comment>
<comment type="caution">
    <text evidence="20">The sequence shown here is derived from an EMBL/GenBank/DDBJ whole genome shotgun (WGS) entry which is preliminary data.</text>
</comment>
<dbReference type="Pfam" id="PF07714">
    <property type="entry name" value="PK_Tyr_Ser-Thr"/>
    <property type="match status" value="2"/>
</dbReference>
<keyword evidence="10" id="KW-0325">Glycoprotein</keyword>
<feature type="compositionally biased region" description="Basic and acidic residues" evidence="15">
    <location>
        <begin position="1333"/>
        <end position="1356"/>
    </location>
</feature>
<evidence type="ECO:0000256" key="3">
    <source>
        <dbReference type="ARBA" id="ARBA00022692"/>
    </source>
</evidence>
<keyword evidence="4 17" id="KW-0732">Signal</keyword>
<evidence type="ECO:0000256" key="11">
    <source>
        <dbReference type="ARBA" id="ARBA00023239"/>
    </source>
</evidence>
<dbReference type="Pfam" id="PF00211">
    <property type="entry name" value="Guanylate_cyc"/>
    <property type="match status" value="1"/>
</dbReference>
<evidence type="ECO:0000313" key="21">
    <source>
        <dbReference type="Proteomes" id="UP001283361"/>
    </source>
</evidence>
<dbReference type="SUPFAM" id="SSF53822">
    <property type="entry name" value="Periplasmic binding protein-like I"/>
    <property type="match status" value="1"/>
</dbReference>
<comment type="catalytic activity">
    <reaction evidence="14">
        <text>GTP = 3',5'-cyclic GMP + diphosphate</text>
        <dbReference type="Rhea" id="RHEA:13665"/>
        <dbReference type="ChEBI" id="CHEBI:33019"/>
        <dbReference type="ChEBI" id="CHEBI:37565"/>
        <dbReference type="ChEBI" id="CHEBI:57746"/>
        <dbReference type="EC" id="4.6.1.2"/>
    </reaction>
</comment>
<feature type="compositionally biased region" description="Polar residues" evidence="15">
    <location>
        <begin position="1476"/>
        <end position="1506"/>
    </location>
</feature>
<evidence type="ECO:0000259" key="18">
    <source>
        <dbReference type="PROSITE" id="PS50011"/>
    </source>
</evidence>
<dbReference type="GO" id="GO:0004672">
    <property type="term" value="F:protein kinase activity"/>
    <property type="evidence" value="ECO:0007669"/>
    <property type="project" value="InterPro"/>
</dbReference>
<feature type="compositionally biased region" description="Polar residues" evidence="15">
    <location>
        <begin position="782"/>
        <end position="794"/>
    </location>
</feature>
<keyword evidence="11 13" id="KW-0456">Lyase</keyword>
<organism evidence="20 21">
    <name type="scientific">Elysia crispata</name>
    <name type="common">lettuce slug</name>
    <dbReference type="NCBI Taxonomy" id="231223"/>
    <lineage>
        <taxon>Eukaryota</taxon>
        <taxon>Metazoa</taxon>
        <taxon>Spiralia</taxon>
        <taxon>Lophotrochozoa</taxon>
        <taxon>Mollusca</taxon>
        <taxon>Gastropoda</taxon>
        <taxon>Heterobranchia</taxon>
        <taxon>Euthyneura</taxon>
        <taxon>Panpulmonata</taxon>
        <taxon>Sacoglossa</taxon>
        <taxon>Placobranchoidea</taxon>
        <taxon>Plakobranchidae</taxon>
        <taxon>Elysia</taxon>
    </lineage>
</organism>
<evidence type="ECO:0000256" key="1">
    <source>
        <dbReference type="ARBA" id="ARBA00004479"/>
    </source>
</evidence>
<dbReference type="GO" id="GO:0005525">
    <property type="term" value="F:GTP binding"/>
    <property type="evidence" value="ECO:0007669"/>
    <property type="project" value="UniProtKB-KW"/>
</dbReference>
<feature type="region of interest" description="Disordered" evidence="15">
    <location>
        <begin position="1277"/>
        <end position="1300"/>
    </location>
</feature>
<evidence type="ECO:0000313" key="20">
    <source>
        <dbReference type="EMBL" id="KAK3768496.1"/>
    </source>
</evidence>
<dbReference type="InterPro" id="IPR050401">
    <property type="entry name" value="Cyclic_nucleotide_synthase"/>
</dbReference>
<dbReference type="GO" id="GO:0005524">
    <property type="term" value="F:ATP binding"/>
    <property type="evidence" value="ECO:0007669"/>
    <property type="project" value="InterPro"/>
</dbReference>
<dbReference type="SMART" id="SM00044">
    <property type="entry name" value="CYCc"/>
    <property type="match status" value="1"/>
</dbReference>
<evidence type="ECO:0000256" key="14">
    <source>
        <dbReference type="RuleBase" id="RU003431"/>
    </source>
</evidence>
<dbReference type="GO" id="GO:0004383">
    <property type="term" value="F:guanylate cyclase activity"/>
    <property type="evidence" value="ECO:0007669"/>
    <property type="project" value="UniProtKB-EC"/>
</dbReference>
<keyword evidence="21" id="KW-1185">Reference proteome</keyword>
<dbReference type="InterPro" id="IPR000719">
    <property type="entry name" value="Prot_kinase_dom"/>
</dbReference>
<dbReference type="InterPro" id="IPR011009">
    <property type="entry name" value="Kinase-like_dom_sf"/>
</dbReference>
<evidence type="ECO:0000256" key="7">
    <source>
        <dbReference type="ARBA" id="ARBA00023134"/>
    </source>
</evidence>
<dbReference type="GO" id="GO:0005886">
    <property type="term" value="C:plasma membrane"/>
    <property type="evidence" value="ECO:0007669"/>
    <property type="project" value="TreeGrafter"/>
</dbReference>
<dbReference type="InterPro" id="IPR001054">
    <property type="entry name" value="A/G_cyclase"/>
</dbReference>
<name>A0AAE1DFC4_9GAST</name>
<evidence type="ECO:0000256" key="2">
    <source>
        <dbReference type="ARBA" id="ARBA00012202"/>
    </source>
</evidence>
<reference evidence="20" key="1">
    <citation type="journal article" date="2023" name="G3 (Bethesda)">
        <title>A reference genome for the long-term kleptoplast-retaining sea slug Elysia crispata morphotype clarki.</title>
        <authorList>
            <person name="Eastman K.E."/>
            <person name="Pendleton A.L."/>
            <person name="Shaikh M.A."/>
            <person name="Suttiyut T."/>
            <person name="Ogas R."/>
            <person name="Tomko P."/>
            <person name="Gavelis G."/>
            <person name="Widhalm J.R."/>
            <person name="Wisecaver J.H."/>
        </authorList>
    </citation>
    <scope>NUCLEOTIDE SEQUENCE</scope>
    <source>
        <strain evidence="20">ECLA1</strain>
    </source>
</reference>
<dbReference type="Gene3D" id="3.40.50.2300">
    <property type="match status" value="1"/>
</dbReference>
<evidence type="ECO:0000256" key="5">
    <source>
        <dbReference type="ARBA" id="ARBA00022741"/>
    </source>
</evidence>
<dbReference type="EMBL" id="JAWDGP010004054">
    <property type="protein sequence ID" value="KAK3768496.1"/>
    <property type="molecule type" value="Genomic_DNA"/>
</dbReference>
<dbReference type="InterPro" id="IPR018297">
    <property type="entry name" value="A/G_cyclase_CS"/>
</dbReference>
<dbReference type="PANTHER" id="PTHR11920:SF501">
    <property type="entry name" value="GUANYLATE CYCLASE 32E"/>
    <property type="match status" value="1"/>
</dbReference>
<feature type="domain" description="Protein kinase" evidence="18">
    <location>
        <begin position="587"/>
        <end position="924"/>
    </location>
</feature>
<evidence type="ECO:0000256" key="8">
    <source>
        <dbReference type="ARBA" id="ARBA00023136"/>
    </source>
</evidence>
<feature type="compositionally biased region" description="Polar residues" evidence="15">
    <location>
        <begin position="1450"/>
        <end position="1462"/>
    </location>
</feature>
<protein>
    <recommendedName>
        <fullName evidence="2 14">Guanylate cyclase</fullName>
        <ecNumber evidence="2 14">4.6.1.2</ecNumber>
    </recommendedName>
</protein>
<keyword evidence="9" id="KW-0675">Receptor</keyword>